<dbReference type="Pfam" id="PF25980">
    <property type="entry name" value="NERD_plant"/>
    <property type="match status" value="1"/>
</dbReference>
<reference evidence="3" key="2">
    <citation type="submission" date="2023-06" db="EMBL/GenBank/DDBJ databases">
        <authorList>
            <person name="Ma L."/>
            <person name="Liu K.-W."/>
            <person name="Li Z."/>
            <person name="Hsiao Y.-Y."/>
            <person name="Qi Y."/>
            <person name="Fu T."/>
            <person name="Tang G."/>
            <person name="Zhang D."/>
            <person name="Sun W.-H."/>
            <person name="Liu D.-K."/>
            <person name="Li Y."/>
            <person name="Chen G.-Z."/>
            <person name="Liu X.-D."/>
            <person name="Liao X.-Y."/>
            <person name="Jiang Y.-T."/>
            <person name="Yu X."/>
            <person name="Hao Y."/>
            <person name="Huang J."/>
            <person name="Zhao X.-W."/>
            <person name="Ke S."/>
            <person name="Chen Y.-Y."/>
            <person name="Wu W.-L."/>
            <person name="Hsu J.-L."/>
            <person name="Lin Y.-F."/>
            <person name="Huang M.-D."/>
            <person name="Li C.-Y."/>
            <person name="Huang L."/>
            <person name="Wang Z.-W."/>
            <person name="Zhao X."/>
            <person name="Zhong W.-Y."/>
            <person name="Peng D.-H."/>
            <person name="Ahmad S."/>
            <person name="Lan S."/>
            <person name="Zhang J.-S."/>
            <person name="Tsai W.-C."/>
            <person name="Van De Peer Y."/>
            <person name="Liu Z.-J."/>
        </authorList>
    </citation>
    <scope>NUCLEOTIDE SEQUENCE</scope>
    <source>
        <strain evidence="3">CP</strain>
        <tissue evidence="3">Leaves</tissue>
    </source>
</reference>
<comment type="caution">
    <text evidence="3">The sequence shown here is derived from an EMBL/GenBank/DDBJ whole genome shotgun (WGS) entry which is preliminary data.</text>
</comment>
<feature type="compositionally biased region" description="Basic and acidic residues" evidence="1">
    <location>
        <begin position="178"/>
        <end position="213"/>
    </location>
</feature>
<organism evidence="3 4">
    <name type="scientific">Acorus calamus</name>
    <name type="common">Sweet flag</name>
    <dbReference type="NCBI Taxonomy" id="4465"/>
    <lineage>
        <taxon>Eukaryota</taxon>
        <taxon>Viridiplantae</taxon>
        <taxon>Streptophyta</taxon>
        <taxon>Embryophyta</taxon>
        <taxon>Tracheophyta</taxon>
        <taxon>Spermatophyta</taxon>
        <taxon>Magnoliopsida</taxon>
        <taxon>Liliopsida</taxon>
        <taxon>Acoraceae</taxon>
        <taxon>Acorus</taxon>
    </lineage>
</organism>
<dbReference type="InterPro" id="IPR058668">
    <property type="entry name" value="NERD_dom"/>
</dbReference>
<reference evidence="3" key="1">
    <citation type="journal article" date="2023" name="Nat. Commun.">
        <title>Diploid and tetraploid genomes of Acorus and the evolution of monocots.</title>
        <authorList>
            <person name="Ma L."/>
            <person name="Liu K.W."/>
            <person name="Li Z."/>
            <person name="Hsiao Y.Y."/>
            <person name="Qi Y."/>
            <person name="Fu T."/>
            <person name="Tang G.D."/>
            <person name="Zhang D."/>
            <person name="Sun W.H."/>
            <person name="Liu D.K."/>
            <person name="Li Y."/>
            <person name="Chen G.Z."/>
            <person name="Liu X.D."/>
            <person name="Liao X.Y."/>
            <person name="Jiang Y.T."/>
            <person name="Yu X."/>
            <person name="Hao Y."/>
            <person name="Huang J."/>
            <person name="Zhao X.W."/>
            <person name="Ke S."/>
            <person name="Chen Y.Y."/>
            <person name="Wu W.L."/>
            <person name="Hsu J.L."/>
            <person name="Lin Y.F."/>
            <person name="Huang M.D."/>
            <person name="Li C.Y."/>
            <person name="Huang L."/>
            <person name="Wang Z.W."/>
            <person name="Zhao X."/>
            <person name="Zhong W.Y."/>
            <person name="Peng D.H."/>
            <person name="Ahmad S."/>
            <person name="Lan S."/>
            <person name="Zhang J.S."/>
            <person name="Tsai W.C."/>
            <person name="Van de Peer Y."/>
            <person name="Liu Z.J."/>
        </authorList>
    </citation>
    <scope>NUCLEOTIDE SEQUENCE</scope>
    <source>
        <strain evidence="3">CP</strain>
    </source>
</reference>
<dbReference type="EMBL" id="JAUJYO010000013">
    <property type="protein sequence ID" value="KAK1299803.1"/>
    <property type="molecule type" value="Genomic_DNA"/>
</dbReference>
<dbReference type="PANTHER" id="PTHR46851:SF22">
    <property type="entry name" value="ZINC ION BINDING _ DNA BINDING PROTEIN"/>
    <property type="match status" value="1"/>
</dbReference>
<dbReference type="PANTHER" id="PTHR46851">
    <property type="entry name" value="OS01G0884500 PROTEIN"/>
    <property type="match status" value="1"/>
</dbReference>
<dbReference type="AlphaFoldDB" id="A0AAV9DER8"/>
<name>A0AAV9DER8_ACOCL</name>
<evidence type="ECO:0000256" key="1">
    <source>
        <dbReference type="SAM" id="MobiDB-lite"/>
    </source>
</evidence>
<evidence type="ECO:0000313" key="4">
    <source>
        <dbReference type="Proteomes" id="UP001180020"/>
    </source>
</evidence>
<accession>A0AAV9DER8</accession>
<feature type="region of interest" description="Disordered" evidence="1">
    <location>
        <begin position="168"/>
        <end position="223"/>
    </location>
</feature>
<evidence type="ECO:0000313" key="3">
    <source>
        <dbReference type="EMBL" id="KAK1299803.1"/>
    </source>
</evidence>
<protein>
    <recommendedName>
        <fullName evidence="2">NERD domain-containing protein</fullName>
    </recommendedName>
</protein>
<keyword evidence="4" id="KW-1185">Reference proteome</keyword>
<dbReference type="InterPro" id="IPR045894">
    <property type="entry name" value="At5g08430-like"/>
</dbReference>
<feature type="domain" description="NERD" evidence="2">
    <location>
        <begin position="110"/>
        <end position="157"/>
    </location>
</feature>
<proteinExistence type="predicted"/>
<evidence type="ECO:0000259" key="2">
    <source>
        <dbReference type="Pfam" id="PF25980"/>
    </source>
</evidence>
<dbReference type="Proteomes" id="UP001180020">
    <property type="component" value="Unassembled WGS sequence"/>
</dbReference>
<sequence>MGNGVGDYRLISLVNGSYKMIAKVLANKLKSMNGSMIESGRGMSEVVLARGYLILVCDAEIVENIMVPYPIARQVWRRPKIAYGLDDEFMTLQGMWEVDLEKKARNLHVDITNHWIEREIVVLQNQIDRANEKGWRREYPLLNVKQLLMTEDEQARLLNILPEIIADEEPEPNAATESPDRGEFEGKEAVSSENGQKIKDEEKTAPAKFKAAENEVEAQEQSTLKVYQRRRIKDNFKVAIEVKMDLAGYKHVDPAYCNAKT</sequence>
<gene>
    <name evidence="3" type="ORF">QJS10_CPB13g00659</name>
</gene>